<protein>
    <submittedName>
        <fullName evidence="7">Chemosensory receptor A</fullName>
    </submittedName>
</protein>
<dbReference type="Proteomes" id="UP000762676">
    <property type="component" value="Unassembled WGS sequence"/>
</dbReference>
<evidence type="ECO:0000313" key="8">
    <source>
        <dbReference type="Proteomes" id="UP000762676"/>
    </source>
</evidence>
<dbReference type="EMBL" id="BMAT01006301">
    <property type="protein sequence ID" value="GFS09703.1"/>
    <property type="molecule type" value="Genomic_DNA"/>
</dbReference>
<evidence type="ECO:0000256" key="4">
    <source>
        <dbReference type="ARBA" id="ARBA00023136"/>
    </source>
</evidence>
<feature type="transmembrane region" description="Helical" evidence="5">
    <location>
        <begin position="308"/>
        <end position="332"/>
    </location>
</feature>
<keyword evidence="4 5" id="KW-0472">Membrane</keyword>
<keyword evidence="7" id="KW-0675">Receptor</keyword>
<evidence type="ECO:0000259" key="6">
    <source>
        <dbReference type="PROSITE" id="PS50262"/>
    </source>
</evidence>
<dbReference type="InterPro" id="IPR019427">
    <property type="entry name" value="7TM_GPCR_serpentine_rcpt_Srw"/>
</dbReference>
<dbReference type="Gene3D" id="1.20.1070.10">
    <property type="entry name" value="Rhodopsin 7-helix transmembrane proteins"/>
    <property type="match status" value="1"/>
</dbReference>
<dbReference type="GO" id="GO:0016020">
    <property type="term" value="C:membrane"/>
    <property type="evidence" value="ECO:0007669"/>
    <property type="project" value="UniProtKB-SubCell"/>
</dbReference>
<evidence type="ECO:0000256" key="2">
    <source>
        <dbReference type="ARBA" id="ARBA00022692"/>
    </source>
</evidence>
<dbReference type="SUPFAM" id="SSF81321">
    <property type="entry name" value="Family A G protein-coupled receptor-like"/>
    <property type="match status" value="1"/>
</dbReference>
<comment type="subcellular location">
    <subcellularLocation>
        <location evidence="1">Membrane</location>
    </subcellularLocation>
</comment>
<dbReference type="PANTHER" id="PTHR46641:SF18">
    <property type="entry name" value="G-PROTEIN COUPLED RECEPTORS FAMILY 1 PROFILE DOMAIN-CONTAINING PROTEIN"/>
    <property type="match status" value="1"/>
</dbReference>
<reference evidence="7 8" key="1">
    <citation type="journal article" date="2021" name="Elife">
        <title>Chloroplast acquisition without the gene transfer in kleptoplastic sea slugs, Plakobranchus ocellatus.</title>
        <authorList>
            <person name="Maeda T."/>
            <person name="Takahashi S."/>
            <person name="Yoshida T."/>
            <person name="Shimamura S."/>
            <person name="Takaki Y."/>
            <person name="Nagai Y."/>
            <person name="Toyoda A."/>
            <person name="Suzuki Y."/>
            <person name="Arimoto A."/>
            <person name="Ishii H."/>
            <person name="Satoh N."/>
            <person name="Nishiyama T."/>
            <person name="Hasebe M."/>
            <person name="Maruyama T."/>
            <person name="Minagawa J."/>
            <person name="Obokata J."/>
            <person name="Shigenobu S."/>
        </authorList>
    </citation>
    <scope>NUCLEOTIDE SEQUENCE [LARGE SCALE GENOMIC DNA]</scope>
</reference>
<dbReference type="InterPro" id="IPR017452">
    <property type="entry name" value="GPCR_Rhodpsn_7TM"/>
</dbReference>
<sequence length="352" mass="39448">MELVCENISKTLCKELEFQGGELLTYEQRLKIEYILGLLLQIFNFTALVANSLNIAVFVKLGFTESSNVSLLALSITDLTATVFSVWTCICRVQAFKALDLPFNPDTITLYTGFGPWGFLIRCGAWITVYISFERCLCILVPLKVKQWITVKTAVIVVSVIAVVTLGPIVTLYVRWTTVWVVSPKTNRTILEVVVVNKPVLALLETVQHVVVGLISLFLAFAIVLICTVFLVIHLKQSSEWRKSAMSETANTTGIVSKKPILSKEERLVKMVISIAVVFIVCFTPNAVYHMCRALVPGFALFGRYQNIVSVSLVSTSLLQSLSASVNIFIYYNMGTRFRNTFRQMLYLDNKK</sequence>
<keyword evidence="8" id="KW-1185">Reference proteome</keyword>
<feature type="transmembrane region" description="Helical" evidence="5">
    <location>
        <begin position="268"/>
        <end position="288"/>
    </location>
</feature>
<dbReference type="PANTHER" id="PTHR46641">
    <property type="entry name" value="FMRFAMIDE RECEPTOR-RELATED"/>
    <property type="match status" value="1"/>
</dbReference>
<feature type="transmembrane region" description="Helical" evidence="5">
    <location>
        <begin position="115"/>
        <end position="133"/>
    </location>
</feature>
<evidence type="ECO:0000313" key="7">
    <source>
        <dbReference type="EMBL" id="GFS09703.1"/>
    </source>
</evidence>
<organism evidence="7 8">
    <name type="scientific">Elysia marginata</name>
    <dbReference type="NCBI Taxonomy" id="1093978"/>
    <lineage>
        <taxon>Eukaryota</taxon>
        <taxon>Metazoa</taxon>
        <taxon>Spiralia</taxon>
        <taxon>Lophotrochozoa</taxon>
        <taxon>Mollusca</taxon>
        <taxon>Gastropoda</taxon>
        <taxon>Heterobranchia</taxon>
        <taxon>Euthyneura</taxon>
        <taxon>Panpulmonata</taxon>
        <taxon>Sacoglossa</taxon>
        <taxon>Placobranchoidea</taxon>
        <taxon>Plakobranchidae</taxon>
        <taxon>Elysia</taxon>
    </lineage>
</organism>
<keyword evidence="2 5" id="KW-0812">Transmembrane</keyword>
<dbReference type="PRINTS" id="PR00237">
    <property type="entry name" value="GPCRRHODOPSN"/>
</dbReference>
<accession>A0AAV4IJ40</accession>
<dbReference type="GO" id="GO:0008528">
    <property type="term" value="F:G protein-coupled peptide receptor activity"/>
    <property type="evidence" value="ECO:0007669"/>
    <property type="project" value="InterPro"/>
</dbReference>
<dbReference type="PROSITE" id="PS50262">
    <property type="entry name" value="G_PROTEIN_RECEP_F1_2"/>
    <property type="match status" value="1"/>
</dbReference>
<proteinExistence type="predicted"/>
<dbReference type="InterPro" id="IPR052954">
    <property type="entry name" value="GPCR-Ligand_Int"/>
</dbReference>
<evidence type="ECO:0000256" key="3">
    <source>
        <dbReference type="ARBA" id="ARBA00022989"/>
    </source>
</evidence>
<evidence type="ECO:0000256" key="5">
    <source>
        <dbReference type="SAM" id="Phobius"/>
    </source>
</evidence>
<feature type="transmembrane region" description="Helical" evidence="5">
    <location>
        <begin position="210"/>
        <end position="233"/>
    </location>
</feature>
<feature type="transmembrane region" description="Helical" evidence="5">
    <location>
        <begin position="154"/>
        <end position="174"/>
    </location>
</feature>
<dbReference type="AlphaFoldDB" id="A0AAV4IJ40"/>
<feature type="transmembrane region" description="Helical" evidence="5">
    <location>
        <begin position="71"/>
        <end position="95"/>
    </location>
</feature>
<dbReference type="InterPro" id="IPR000276">
    <property type="entry name" value="GPCR_Rhodpsn"/>
</dbReference>
<keyword evidence="3 5" id="KW-1133">Transmembrane helix</keyword>
<evidence type="ECO:0000256" key="1">
    <source>
        <dbReference type="ARBA" id="ARBA00004370"/>
    </source>
</evidence>
<feature type="domain" description="G-protein coupled receptors family 1 profile" evidence="6">
    <location>
        <begin position="50"/>
        <end position="331"/>
    </location>
</feature>
<name>A0AAV4IJ40_9GAST</name>
<feature type="transmembrane region" description="Helical" evidence="5">
    <location>
        <begin position="34"/>
        <end position="59"/>
    </location>
</feature>
<comment type="caution">
    <text evidence="7">The sequence shown here is derived from an EMBL/GenBank/DDBJ whole genome shotgun (WGS) entry which is preliminary data.</text>
</comment>
<gene>
    <name evidence="7" type="ORF">ElyMa_003043400</name>
</gene>
<dbReference type="Pfam" id="PF10324">
    <property type="entry name" value="7TM_GPCR_Srw"/>
    <property type="match status" value="1"/>
</dbReference>